<dbReference type="InterPro" id="IPR011527">
    <property type="entry name" value="ABC1_TM_dom"/>
</dbReference>
<keyword evidence="3 10" id="KW-0812">Transmembrane</keyword>
<dbReference type="RefSeq" id="WP_146325197.1">
    <property type="nucleotide sequence ID" value="NZ_BAABLR010000016.1"/>
</dbReference>
<dbReference type="SUPFAM" id="SSF90123">
    <property type="entry name" value="ABC transporter transmembrane region"/>
    <property type="match status" value="1"/>
</dbReference>
<dbReference type="InterPro" id="IPR039421">
    <property type="entry name" value="Type_1_exporter"/>
</dbReference>
<dbReference type="InterPro" id="IPR003439">
    <property type="entry name" value="ABC_transporter-like_ATP-bd"/>
</dbReference>
<feature type="domain" description="ABC transporter" evidence="11">
    <location>
        <begin position="326"/>
        <end position="559"/>
    </location>
</feature>
<dbReference type="InterPro" id="IPR003593">
    <property type="entry name" value="AAA+_ATPase"/>
</dbReference>
<dbReference type="PROSITE" id="PS50893">
    <property type="entry name" value="ABC_TRANSPORTER_2"/>
    <property type="match status" value="1"/>
</dbReference>
<feature type="transmembrane region" description="Helical" evidence="10">
    <location>
        <begin position="126"/>
        <end position="148"/>
    </location>
</feature>
<evidence type="ECO:0000256" key="6">
    <source>
        <dbReference type="ARBA" id="ARBA00022967"/>
    </source>
</evidence>
<gene>
    <name evidence="13" type="ORF">FRX94_10125</name>
</gene>
<dbReference type="InterPro" id="IPR036640">
    <property type="entry name" value="ABC1_TM_sf"/>
</dbReference>
<evidence type="ECO:0000256" key="1">
    <source>
        <dbReference type="ARBA" id="ARBA00004429"/>
    </source>
</evidence>
<keyword evidence="6" id="KW-1278">Translocase</keyword>
<dbReference type="PANTHER" id="PTHR24221">
    <property type="entry name" value="ATP-BINDING CASSETTE SUB-FAMILY B"/>
    <property type="match status" value="1"/>
</dbReference>
<sequence>MLANIHAVTGGNRTFWAYLTLTVVSAILQAAAVLTLFPLFEELFAGAPSGAGFWVFVFLAVIVAAWGVDVWSARYGLRLGLNVMRTIHDRTPEAILAWPNARLTAEKAASLRTLMSNGATEATSSVILMVTPVITAIVFTFALGLGLLAVSFPVSMVTMAGGVLMLLALWASARIQERAERQFARANEELDSRLFEFAWAQPSLRTARSVSIGQQYVDQATVTARGRVLRLLLWQIPGQFLFSLVLQIVLIGYGVSAWLVYQDGVVGGVAAATLVIVLLRVIEQVTSVSGSIDGLLGINRTLAEVREVSNTQPIVVARSSGHAPLVIASDLSVRYVDGTIGLQDVTLTLKPGTVTVVVGRSGSGKTTLIRALAGLIPLRGGAVTFDGISEPASAGELRGNATVVFQQTVLGEGSIKENLRAIDPSLSDDDLRRIADISQLTPMIERSRNGWDTAVGEFGGKLSGGERQRVGIARALAKPARFLLVDEATSAMDSQNERSIIESIGKIRTDYTTVVVTHRPATLEIADAVVVMDGGRVIEYGTPAELAAADGAFAQLLEEWRASAEWHVTR</sequence>
<keyword evidence="4" id="KW-0547">Nucleotide-binding</keyword>
<evidence type="ECO:0000259" key="12">
    <source>
        <dbReference type="PROSITE" id="PS50929"/>
    </source>
</evidence>
<keyword evidence="5 13" id="KW-0067">ATP-binding</keyword>
<organism evidence="13 14">
    <name type="scientific">Corynebacterium canis</name>
    <dbReference type="NCBI Taxonomy" id="679663"/>
    <lineage>
        <taxon>Bacteria</taxon>
        <taxon>Bacillati</taxon>
        <taxon>Actinomycetota</taxon>
        <taxon>Actinomycetes</taxon>
        <taxon>Mycobacteriales</taxon>
        <taxon>Corynebacteriaceae</taxon>
        <taxon>Corynebacterium</taxon>
    </lineage>
</organism>
<feature type="transmembrane region" description="Helical" evidence="10">
    <location>
        <begin position="265"/>
        <end position="282"/>
    </location>
</feature>
<dbReference type="SUPFAM" id="SSF52540">
    <property type="entry name" value="P-loop containing nucleoside triphosphate hydrolases"/>
    <property type="match status" value="1"/>
</dbReference>
<feature type="transmembrane region" description="Helical" evidence="10">
    <location>
        <begin position="240"/>
        <end position="259"/>
    </location>
</feature>
<evidence type="ECO:0000256" key="4">
    <source>
        <dbReference type="ARBA" id="ARBA00022741"/>
    </source>
</evidence>
<keyword evidence="8 10" id="KW-0472">Membrane</keyword>
<accession>A0A5C5UBN6</accession>
<protein>
    <submittedName>
        <fullName evidence="13">ABC transporter ATP-binding protein</fullName>
    </submittedName>
</protein>
<evidence type="ECO:0000256" key="3">
    <source>
        <dbReference type="ARBA" id="ARBA00022692"/>
    </source>
</evidence>
<reference evidence="13 14" key="1">
    <citation type="submission" date="2019-08" db="EMBL/GenBank/DDBJ databases">
        <authorList>
            <person name="Lei W."/>
        </authorList>
    </citation>
    <scope>NUCLEOTIDE SEQUENCE [LARGE SCALE GENOMIC DNA]</scope>
    <source>
        <strain evidence="13 14">CCUG 58627</strain>
    </source>
</reference>
<feature type="transmembrane region" description="Helical" evidence="10">
    <location>
        <begin position="154"/>
        <end position="173"/>
    </location>
</feature>
<keyword evidence="2" id="KW-0997">Cell inner membrane</keyword>
<evidence type="ECO:0000259" key="11">
    <source>
        <dbReference type="PROSITE" id="PS50893"/>
    </source>
</evidence>
<evidence type="ECO:0000256" key="9">
    <source>
        <dbReference type="ARBA" id="ARBA00023455"/>
    </source>
</evidence>
<keyword evidence="2" id="KW-1003">Cell membrane</keyword>
<evidence type="ECO:0000256" key="5">
    <source>
        <dbReference type="ARBA" id="ARBA00022840"/>
    </source>
</evidence>
<evidence type="ECO:0000313" key="13">
    <source>
        <dbReference type="EMBL" id="TWT22920.1"/>
    </source>
</evidence>
<feature type="domain" description="ABC transmembrane type-1" evidence="12">
    <location>
        <begin position="16"/>
        <end position="297"/>
    </location>
</feature>
<dbReference type="SMART" id="SM00382">
    <property type="entry name" value="AAA"/>
    <property type="match status" value="1"/>
</dbReference>
<dbReference type="EMBL" id="VOHM01000024">
    <property type="protein sequence ID" value="TWT22920.1"/>
    <property type="molecule type" value="Genomic_DNA"/>
</dbReference>
<proteinExistence type="inferred from homology"/>
<dbReference type="Gene3D" id="1.20.1560.10">
    <property type="entry name" value="ABC transporter type 1, transmembrane domain"/>
    <property type="match status" value="1"/>
</dbReference>
<keyword evidence="7 10" id="KW-1133">Transmembrane helix</keyword>
<dbReference type="Pfam" id="PF00005">
    <property type="entry name" value="ABC_tran"/>
    <property type="match status" value="1"/>
</dbReference>
<evidence type="ECO:0000256" key="10">
    <source>
        <dbReference type="SAM" id="Phobius"/>
    </source>
</evidence>
<dbReference type="PROSITE" id="PS50929">
    <property type="entry name" value="ABC_TM1F"/>
    <property type="match status" value="1"/>
</dbReference>
<dbReference type="GO" id="GO:0005524">
    <property type="term" value="F:ATP binding"/>
    <property type="evidence" value="ECO:0007669"/>
    <property type="project" value="UniProtKB-KW"/>
</dbReference>
<comment type="similarity">
    <text evidence="9">Belongs to the ABC transporter superfamily. Siderophore-Fe(3+) uptake transporter (SIUT) (TC 3.A.1.21) family.</text>
</comment>
<keyword evidence="14" id="KW-1185">Reference proteome</keyword>
<dbReference type="OrthoDB" id="9806127at2"/>
<dbReference type="Gene3D" id="3.40.50.300">
    <property type="entry name" value="P-loop containing nucleotide triphosphate hydrolases"/>
    <property type="match status" value="1"/>
</dbReference>
<evidence type="ECO:0000313" key="14">
    <source>
        <dbReference type="Proteomes" id="UP000320791"/>
    </source>
</evidence>
<dbReference type="Proteomes" id="UP000320791">
    <property type="component" value="Unassembled WGS sequence"/>
</dbReference>
<dbReference type="AlphaFoldDB" id="A0A5C5UBN6"/>
<dbReference type="InterPro" id="IPR027417">
    <property type="entry name" value="P-loop_NTPase"/>
</dbReference>
<comment type="subcellular location">
    <subcellularLocation>
        <location evidence="1">Cell inner membrane</location>
        <topology evidence="1">Multi-pass membrane protein</topology>
    </subcellularLocation>
</comment>
<comment type="caution">
    <text evidence="13">The sequence shown here is derived from an EMBL/GenBank/DDBJ whole genome shotgun (WGS) entry which is preliminary data.</text>
</comment>
<dbReference type="PROSITE" id="PS00211">
    <property type="entry name" value="ABC_TRANSPORTER_1"/>
    <property type="match status" value="1"/>
</dbReference>
<evidence type="ECO:0000256" key="7">
    <source>
        <dbReference type="ARBA" id="ARBA00022989"/>
    </source>
</evidence>
<dbReference type="PANTHER" id="PTHR24221:SF654">
    <property type="entry name" value="ATP-BINDING CASSETTE SUB-FAMILY B MEMBER 6"/>
    <property type="match status" value="1"/>
</dbReference>
<feature type="transmembrane region" description="Helical" evidence="10">
    <location>
        <begin position="51"/>
        <end position="71"/>
    </location>
</feature>
<dbReference type="GO" id="GO:0016887">
    <property type="term" value="F:ATP hydrolysis activity"/>
    <property type="evidence" value="ECO:0007669"/>
    <property type="project" value="InterPro"/>
</dbReference>
<evidence type="ECO:0000256" key="8">
    <source>
        <dbReference type="ARBA" id="ARBA00023136"/>
    </source>
</evidence>
<dbReference type="InterPro" id="IPR017871">
    <property type="entry name" value="ABC_transporter-like_CS"/>
</dbReference>
<name>A0A5C5UBN6_9CORY</name>
<feature type="transmembrane region" description="Helical" evidence="10">
    <location>
        <begin position="15"/>
        <end position="39"/>
    </location>
</feature>
<dbReference type="GO" id="GO:0140359">
    <property type="term" value="F:ABC-type transporter activity"/>
    <property type="evidence" value="ECO:0007669"/>
    <property type="project" value="InterPro"/>
</dbReference>
<dbReference type="GO" id="GO:0005886">
    <property type="term" value="C:plasma membrane"/>
    <property type="evidence" value="ECO:0007669"/>
    <property type="project" value="UniProtKB-SubCell"/>
</dbReference>
<evidence type="ECO:0000256" key="2">
    <source>
        <dbReference type="ARBA" id="ARBA00022519"/>
    </source>
</evidence>